<comment type="caution">
    <text evidence="1">The sequence shown here is derived from an EMBL/GenBank/DDBJ whole genome shotgun (WGS) entry which is preliminary data.</text>
</comment>
<gene>
    <name evidence="1" type="ORF">DRF67_19140</name>
</gene>
<keyword evidence="2" id="KW-1185">Reference proteome</keyword>
<dbReference type="NCBIfam" id="TIGR01847">
    <property type="entry name" value="bacteriocin_sig"/>
    <property type="match status" value="1"/>
</dbReference>
<dbReference type="Proteomes" id="UP000256257">
    <property type="component" value="Unassembled WGS sequence"/>
</dbReference>
<reference evidence="1 2" key="1">
    <citation type="submission" date="2018-06" db="EMBL/GenBank/DDBJ databases">
        <title>Novel Chryseobacterium species.</title>
        <authorList>
            <person name="Newman J."/>
            <person name="Hugo C."/>
            <person name="Oosthuizen L."/>
            <person name="Charimba G."/>
        </authorList>
    </citation>
    <scope>NUCLEOTIDE SEQUENCE [LARGE SCALE GENOMIC DNA]</scope>
    <source>
        <strain evidence="1 2">7_F195</strain>
    </source>
</reference>
<dbReference type="EMBL" id="QNVV01000023">
    <property type="protein sequence ID" value="REC43482.1"/>
    <property type="molecule type" value="Genomic_DNA"/>
</dbReference>
<evidence type="ECO:0000313" key="2">
    <source>
        <dbReference type="Proteomes" id="UP000256257"/>
    </source>
</evidence>
<proteinExistence type="predicted"/>
<dbReference type="AlphaFoldDB" id="A0A3D9AQV0"/>
<dbReference type="RefSeq" id="WP_115929908.1">
    <property type="nucleotide sequence ID" value="NZ_QNVV01000023.1"/>
</dbReference>
<organism evidence="1 2">
    <name type="scientific">Chryseobacterium pennipullorum</name>
    <dbReference type="NCBI Taxonomy" id="2258963"/>
    <lineage>
        <taxon>Bacteria</taxon>
        <taxon>Pseudomonadati</taxon>
        <taxon>Bacteroidota</taxon>
        <taxon>Flavobacteriia</taxon>
        <taxon>Flavobacteriales</taxon>
        <taxon>Weeksellaceae</taxon>
        <taxon>Chryseobacterium group</taxon>
        <taxon>Chryseobacterium</taxon>
    </lineage>
</organism>
<accession>A0A3D9AQV0</accession>
<sequence>MKKSIIQKKKLTKKELKEINGGNSVFCVEGFCMVPGSDEYRIGRVGRDGYCC</sequence>
<evidence type="ECO:0000313" key="1">
    <source>
        <dbReference type="EMBL" id="REC43482.1"/>
    </source>
</evidence>
<dbReference type="InterPro" id="IPR010133">
    <property type="entry name" value="Bacteriocin_signal_seq"/>
</dbReference>
<name>A0A3D9AQV0_9FLAO</name>
<evidence type="ECO:0008006" key="3">
    <source>
        <dbReference type="Google" id="ProtNLM"/>
    </source>
</evidence>
<protein>
    <recommendedName>
        <fullName evidence="3">Bacteriocin-type signal sequence-containing protein</fullName>
    </recommendedName>
</protein>
<dbReference type="OrthoDB" id="1272250at2"/>